<dbReference type="Proteomes" id="UP000233551">
    <property type="component" value="Unassembled WGS sequence"/>
</dbReference>
<keyword evidence="2" id="KW-1185">Reference proteome</keyword>
<sequence length="160" mass="18370">MEEDREVPMILGRLFLETGKALIDVEQCKLTLRVMDEQITFNVYDAIKKFDDGKSYYTIDIIDELISESVEEKAGVDTMESILRDLDDWSDDDEHEEESVEKVSEIKTRYYEELGTSAKKPVPYLTQSPVLELKPLPSHLKYVYLGINDTLPIIISSSLT</sequence>
<dbReference type="AlphaFoldDB" id="A0A2I0JV02"/>
<evidence type="ECO:0000313" key="1">
    <source>
        <dbReference type="EMBL" id="PKI59720.1"/>
    </source>
</evidence>
<name>A0A2I0JV02_PUNGR</name>
<feature type="non-terminal residue" evidence="1">
    <location>
        <position position="160"/>
    </location>
</feature>
<comment type="caution">
    <text evidence="1">The sequence shown here is derived from an EMBL/GenBank/DDBJ whole genome shotgun (WGS) entry which is preliminary data.</text>
</comment>
<dbReference type="EMBL" id="PGOL01001241">
    <property type="protein sequence ID" value="PKI59720.1"/>
    <property type="molecule type" value="Genomic_DNA"/>
</dbReference>
<protein>
    <submittedName>
        <fullName evidence="1">Uncharacterized protein</fullName>
    </submittedName>
</protein>
<proteinExistence type="predicted"/>
<dbReference type="PANTHER" id="PTHR33067">
    <property type="entry name" value="RNA-DIRECTED DNA POLYMERASE-RELATED"/>
    <property type="match status" value="1"/>
</dbReference>
<dbReference type="STRING" id="22663.A0A2I0JV02"/>
<accession>A0A2I0JV02</accession>
<evidence type="ECO:0000313" key="2">
    <source>
        <dbReference type="Proteomes" id="UP000233551"/>
    </source>
</evidence>
<dbReference type="PANTHER" id="PTHR33067:SF9">
    <property type="entry name" value="RNA-DIRECTED DNA POLYMERASE"/>
    <property type="match status" value="1"/>
</dbReference>
<reference evidence="1 2" key="1">
    <citation type="submission" date="2017-11" db="EMBL/GenBank/DDBJ databases">
        <title>De-novo sequencing of pomegranate (Punica granatum L.) genome.</title>
        <authorList>
            <person name="Akparov Z."/>
            <person name="Amiraslanov A."/>
            <person name="Hajiyeva S."/>
            <person name="Abbasov M."/>
            <person name="Kaur K."/>
            <person name="Hamwieh A."/>
            <person name="Solovyev V."/>
            <person name="Salamov A."/>
            <person name="Braich B."/>
            <person name="Kosarev P."/>
            <person name="Mahmoud A."/>
            <person name="Hajiyev E."/>
            <person name="Babayeva S."/>
            <person name="Izzatullayeva V."/>
            <person name="Mammadov A."/>
            <person name="Mammadov A."/>
            <person name="Sharifova S."/>
            <person name="Ojaghi J."/>
            <person name="Eynullazada K."/>
            <person name="Bayramov B."/>
            <person name="Abdulazimova A."/>
            <person name="Shahmuradov I."/>
        </authorList>
    </citation>
    <scope>NUCLEOTIDE SEQUENCE [LARGE SCALE GENOMIC DNA]</scope>
    <source>
        <strain evidence="2">cv. AG2017</strain>
        <tissue evidence="1">Leaf</tissue>
    </source>
</reference>
<organism evidence="1 2">
    <name type="scientific">Punica granatum</name>
    <name type="common">Pomegranate</name>
    <dbReference type="NCBI Taxonomy" id="22663"/>
    <lineage>
        <taxon>Eukaryota</taxon>
        <taxon>Viridiplantae</taxon>
        <taxon>Streptophyta</taxon>
        <taxon>Embryophyta</taxon>
        <taxon>Tracheophyta</taxon>
        <taxon>Spermatophyta</taxon>
        <taxon>Magnoliopsida</taxon>
        <taxon>eudicotyledons</taxon>
        <taxon>Gunneridae</taxon>
        <taxon>Pentapetalae</taxon>
        <taxon>rosids</taxon>
        <taxon>malvids</taxon>
        <taxon>Myrtales</taxon>
        <taxon>Lythraceae</taxon>
        <taxon>Punica</taxon>
    </lineage>
</organism>
<gene>
    <name evidence="1" type="ORF">CRG98_019896</name>
</gene>